<name>M1BDW7_SOLTU</name>
<dbReference type="OMA" id="WKIPRIC"/>
<dbReference type="PANTHER" id="PTHR35317">
    <property type="entry name" value="OS04G0629600 PROTEIN"/>
    <property type="match status" value="1"/>
</dbReference>
<dbReference type="AlphaFoldDB" id="M1BDW7"/>
<dbReference type="eggNOG" id="KOG0017">
    <property type="taxonomic scope" value="Eukaryota"/>
</dbReference>
<dbReference type="PaxDb" id="4113-PGSC0003DMT400043005"/>
<dbReference type="EnsemblPlants" id="PGSC0003DMT400043005">
    <property type="protein sequence ID" value="PGSC0003DMT400043005"/>
    <property type="gene ID" value="PGSC0003DMG400016677"/>
</dbReference>
<evidence type="ECO:0000313" key="1">
    <source>
        <dbReference type="EnsemblPlants" id="PGSC0003DMT400043005"/>
    </source>
</evidence>
<dbReference type="HOGENOM" id="CLU_021137_2_1_1"/>
<keyword evidence="2" id="KW-1185">Reference proteome</keyword>
<dbReference type="InParanoid" id="M1BDW7"/>
<reference evidence="1" key="2">
    <citation type="submission" date="2015-06" db="UniProtKB">
        <authorList>
            <consortium name="EnsemblPlants"/>
        </authorList>
    </citation>
    <scope>IDENTIFICATION</scope>
    <source>
        <strain evidence="1">DM1-3 516 R44</strain>
    </source>
</reference>
<dbReference type="Proteomes" id="UP000011115">
    <property type="component" value="Unassembled WGS sequence"/>
</dbReference>
<dbReference type="Gramene" id="PGSC0003DMT400043005">
    <property type="protein sequence ID" value="PGSC0003DMT400043005"/>
    <property type="gene ID" value="PGSC0003DMG400016677"/>
</dbReference>
<accession>M1BDW7</accession>
<reference evidence="2" key="1">
    <citation type="journal article" date="2011" name="Nature">
        <title>Genome sequence and analysis of the tuber crop potato.</title>
        <authorList>
            <consortium name="The Potato Genome Sequencing Consortium"/>
        </authorList>
    </citation>
    <scope>NUCLEOTIDE SEQUENCE [LARGE SCALE GENOMIC DNA]</scope>
    <source>
        <strain evidence="2">cv. DM1-3 516 R44</strain>
    </source>
</reference>
<dbReference type="Pfam" id="PF14223">
    <property type="entry name" value="Retrotran_gag_2"/>
    <property type="match status" value="1"/>
</dbReference>
<dbReference type="PANTHER" id="PTHR35317:SF11">
    <property type="entry name" value="CCHC-TYPE DOMAIN-CONTAINING PROTEIN"/>
    <property type="match status" value="1"/>
</dbReference>
<evidence type="ECO:0000313" key="2">
    <source>
        <dbReference type="Proteomes" id="UP000011115"/>
    </source>
</evidence>
<proteinExistence type="predicted"/>
<organism evidence="1 2">
    <name type="scientific">Solanum tuberosum</name>
    <name type="common">Potato</name>
    <dbReference type="NCBI Taxonomy" id="4113"/>
    <lineage>
        <taxon>Eukaryota</taxon>
        <taxon>Viridiplantae</taxon>
        <taxon>Streptophyta</taxon>
        <taxon>Embryophyta</taxon>
        <taxon>Tracheophyta</taxon>
        <taxon>Spermatophyta</taxon>
        <taxon>Magnoliopsida</taxon>
        <taxon>eudicotyledons</taxon>
        <taxon>Gunneridae</taxon>
        <taxon>Pentapetalae</taxon>
        <taxon>asterids</taxon>
        <taxon>lamiids</taxon>
        <taxon>Solanales</taxon>
        <taxon>Solanaceae</taxon>
        <taxon>Solanoideae</taxon>
        <taxon>Solaneae</taxon>
        <taxon>Solanum</taxon>
    </lineage>
</organism>
<protein>
    <submittedName>
        <fullName evidence="1">Uncharacterized protein</fullName>
    </submittedName>
</protein>
<sequence length="167" mass="19617">MDSENSFSRMAPPIFDGENYQLWTVRMETYLEALDLWEAVEEDYEINPLPNNPTVAQIKSHKEKKTIKSKAKATFFAVSTIVFTKIMTLTSPKDIWNYLKKEYARDERIRGMKVLNLMREFELQRMKESETVKEYSDRLLGIVNKVRLLGTEFKDTRIVEKVLVTVP</sequence>